<name>A0A6C2US38_9BACT</name>
<evidence type="ECO:0000313" key="2">
    <source>
        <dbReference type="EMBL" id="VGO22074.1"/>
    </source>
</evidence>
<accession>A0A6C2US38</accession>
<dbReference type="EMBL" id="CAAHFH010000002">
    <property type="protein sequence ID" value="VGO22074.1"/>
    <property type="molecule type" value="Genomic_DNA"/>
</dbReference>
<evidence type="ECO:0000313" key="3">
    <source>
        <dbReference type="Proteomes" id="UP000346198"/>
    </source>
</evidence>
<gene>
    <name evidence="2" type="ORF">SCARR_04155</name>
</gene>
<keyword evidence="1" id="KW-0812">Transmembrane</keyword>
<keyword evidence="1" id="KW-0472">Membrane</keyword>
<feature type="transmembrane region" description="Helical" evidence="1">
    <location>
        <begin position="14"/>
        <end position="35"/>
    </location>
</feature>
<protein>
    <submittedName>
        <fullName evidence="2">Uncharacterized protein</fullName>
    </submittedName>
</protein>
<sequence>MRYQVSGHLHSRHFWAGVGITLLIAAIVALLFILAKNAPITAPGGYPYTVPFGPYQY</sequence>
<dbReference type="Proteomes" id="UP000346198">
    <property type="component" value="Unassembled WGS sequence"/>
</dbReference>
<dbReference type="AlphaFoldDB" id="A0A6C2US38"/>
<organism evidence="2 3">
    <name type="scientific">Pontiella sulfatireligans</name>
    <dbReference type="NCBI Taxonomy" id="2750658"/>
    <lineage>
        <taxon>Bacteria</taxon>
        <taxon>Pseudomonadati</taxon>
        <taxon>Kiritimatiellota</taxon>
        <taxon>Kiritimatiellia</taxon>
        <taxon>Kiritimatiellales</taxon>
        <taxon>Pontiellaceae</taxon>
        <taxon>Pontiella</taxon>
    </lineage>
</organism>
<dbReference type="RefSeq" id="WP_168433478.1">
    <property type="nucleotide sequence ID" value="NZ_CAAHFH010000002.1"/>
</dbReference>
<keyword evidence="1" id="KW-1133">Transmembrane helix</keyword>
<proteinExistence type="predicted"/>
<evidence type="ECO:0000256" key="1">
    <source>
        <dbReference type="SAM" id="Phobius"/>
    </source>
</evidence>
<reference evidence="2 3" key="1">
    <citation type="submission" date="2019-04" db="EMBL/GenBank/DDBJ databases">
        <authorList>
            <person name="Van Vliet M D."/>
        </authorList>
    </citation>
    <scope>NUCLEOTIDE SEQUENCE [LARGE SCALE GENOMIC DNA]</scope>
    <source>
        <strain evidence="2 3">F21</strain>
    </source>
</reference>
<keyword evidence="3" id="KW-1185">Reference proteome</keyword>